<keyword evidence="1" id="KW-0472">Membrane</keyword>
<protein>
    <submittedName>
        <fullName evidence="2">Uncharacterized protein</fullName>
    </submittedName>
</protein>
<gene>
    <name evidence="2" type="ORF">BDV27DRAFT_130498</name>
</gene>
<evidence type="ECO:0000256" key="1">
    <source>
        <dbReference type="SAM" id="Phobius"/>
    </source>
</evidence>
<accession>A0A5N7A095</accession>
<sequence>MMESSTRFYNSIMKNSTMVKPIPYVYSPWLSKVFGYAESSNFSYPLYGGFLAPTTYLYISQYSYPYIMRISRDRLA</sequence>
<keyword evidence="1" id="KW-0812">Transmembrane</keyword>
<evidence type="ECO:0000313" key="3">
    <source>
        <dbReference type="Proteomes" id="UP000326268"/>
    </source>
</evidence>
<keyword evidence="1" id="KW-1133">Transmembrane helix</keyword>
<evidence type="ECO:0000313" key="2">
    <source>
        <dbReference type="EMBL" id="KAE8363105.1"/>
    </source>
</evidence>
<dbReference type="RefSeq" id="XP_031926186.1">
    <property type="nucleotide sequence ID" value="XM_032067423.1"/>
</dbReference>
<proteinExistence type="predicted"/>
<dbReference type="EMBL" id="ML737685">
    <property type="protein sequence ID" value="KAE8363105.1"/>
    <property type="molecule type" value="Genomic_DNA"/>
</dbReference>
<dbReference type="Proteomes" id="UP000326268">
    <property type="component" value="Unassembled WGS sequence"/>
</dbReference>
<dbReference type="GeneID" id="43651869"/>
<reference evidence="2 3" key="1">
    <citation type="submission" date="2019-04" db="EMBL/GenBank/DDBJ databases">
        <title>Friends and foes A comparative genomics studyof 23 Aspergillus species from section Flavi.</title>
        <authorList>
            <consortium name="DOE Joint Genome Institute"/>
            <person name="Kjaerbolling I."/>
            <person name="Vesth T."/>
            <person name="Frisvad J.C."/>
            <person name="Nybo J.L."/>
            <person name="Theobald S."/>
            <person name="Kildgaard S."/>
            <person name="Isbrandt T."/>
            <person name="Kuo A."/>
            <person name="Sato A."/>
            <person name="Lyhne E.K."/>
            <person name="Kogle M.E."/>
            <person name="Wiebenga A."/>
            <person name="Kun R.S."/>
            <person name="Lubbers R.J."/>
            <person name="Makela M.R."/>
            <person name="Barry K."/>
            <person name="Chovatia M."/>
            <person name="Clum A."/>
            <person name="Daum C."/>
            <person name="Haridas S."/>
            <person name="He G."/>
            <person name="LaButti K."/>
            <person name="Lipzen A."/>
            <person name="Mondo S."/>
            <person name="Riley R."/>
            <person name="Salamov A."/>
            <person name="Simmons B.A."/>
            <person name="Magnuson J.K."/>
            <person name="Henrissat B."/>
            <person name="Mortensen U.H."/>
            <person name="Larsen T.O."/>
            <person name="Devries R.P."/>
            <person name="Grigoriev I.V."/>
            <person name="Machida M."/>
            <person name="Baker S.E."/>
            <person name="Andersen M.R."/>
        </authorList>
    </citation>
    <scope>NUCLEOTIDE SEQUENCE [LARGE SCALE GENOMIC DNA]</scope>
    <source>
        <strain evidence="2 3">CBS 763.97</strain>
    </source>
</reference>
<feature type="transmembrane region" description="Helical" evidence="1">
    <location>
        <begin position="42"/>
        <end position="59"/>
    </location>
</feature>
<keyword evidence="3" id="KW-1185">Reference proteome</keyword>
<dbReference type="AlphaFoldDB" id="A0A5N7A095"/>
<organism evidence="2 3">
    <name type="scientific">Aspergillus caelatus</name>
    <dbReference type="NCBI Taxonomy" id="61420"/>
    <lineage>
        <taxon>Eukaryota</taxon>
        <taxon>Fungi</taxon>
        <taxon>Dikarya</taxon>
        <taxon>Ascomycota</taxon>
        <taxon>Pezizomycotina</taxon>
        <taxon>Eurotiomycetes</taxon>
        <taxon>Eurotiomycetidae</taxon>
        <taxon>Eurotiales</taxon>
        <taxon>Aspergillaceae</taxon>
        <taxon>Aspergillus</taxon>
        <taxon>Aspergillus subgen. Circumdati</taxon>
    </lineage>
</organism>
<name>A0A5N7A095_9EURO</name>